<evidence type="ECO:0000313" key="4">
    <source>
        <dbReference type="Proteomes" id="UP000593567"/>
    </source>
</evidence>
<dbReference type="GO" id="GO:0007160">
    <property type="term" value="P:cell-matrix adhesion"/>
    <property type="evidence" value="ECO:0007669"/>
    <property type="project" value="TreeGrafter"/>
</dbReference>
<evidence type="ECO:0000256" key="2">
    <source>
        <dbReference type="SAM" id="SignalP"/>
    </source>
</evidence>
<feature type="repeat" description="FG-GAP" evidence="1">
    <location>
        <begin position="31"/>
        <end position="89"/>
    </location>
</feature>
<dbReference type="GO" id="GO:0098609">
    <property type="term" value="P:cell-cell adhesion"/>
    <property type="evidence" value="ECO:0007669"/>
    <property type="project" value="TreeGrafter"/>
</dbReference>
<dbReference type="PROSITE" id="PS51470">
    <property type="entry name" value="FG_GAP"/>
    <property type="match status" value="1"/>
</dbReference>
<keyword evidence="2" id="KW-0732">Signal</keyword>
<dbReference type="GO" id="GO:0009897">
    <property type="term" value="C:external side of plasma membrane"/>
    <property type="evidence" value="ECO:0007669"/>
    <property type="project" value="TreeGrafter"/>
</dbReference>
<protein>
    <submittedName>
        <fullName evidence="3">If</fullName>
    </submittedName>
</protein>
<sequence length="190" mass="20962">MRSHFIWQLLPQLVAVCTGFLLDTDSVRIFSDLEGRLSEQTTTMFGYSVSFLNDTLLVGAPKVNASRFDDIIEPGGVYSCSLSDSGSADGCSLLQIDDSPNNIATIDFDFDPIENKTRQWLGATLSTEPNSGFVLTCAPRYIYKSKKGNKVEPTGKCYYGSILKTGSQFTEVSPCKDEYKLSTRSTFCTH</sequence>
<dbReference type="PANTHER" id="PTHR23220">
    <property type="entry name" value="INTEGRIN ALPHA"/>
    <property type="match status" value="1"/>
</dbReference>
<dbReference type="GO" id="GO:0007229">
    <property type="term" value="P:integrin-mediated signaling pathway"/>
    <property type="evidence" value="ECO:0007669"/>
    <property type="project" value="TreeGrafter"/>
</dbReference>
<feature type="chain" id="PRO_5029650397" evidence="2">
    <location>
        <begin position="20"/>
        <end position="190"/>
    </location>
</feature>
<feature type="signal peptide" evidence="2">
    <location>
        <begin position="1"/>
        <end position="19"/>
    </location>
</feature>
<dbReference type="GO" id="GO:0008305">
    <property type="term" value="C:integrin complex"/>
    <property type="evidence" value="ECO:0007669"/>
    <property type="project" value="TreeGrafter"/>
</dbReference>
<dbReference type="GO" id="GO:0033627">
    <property type="term" value="P:cell adhesion mediated by integrin"/>
    <property type="evidence" value="ECO:0007669"/>
    <property type="project" value="TreeGrafter"/>
</dbReference>
<dbReference type="SUPFAM" id="SSF69318">
    <property type="entry name" value="Integrin alpha N-terminal domain"/>
    <property type="match status" value="1"/>
</dbReference>
<proteinExistence type="predicted"/>
<dbReference type="PANTHER" id="PTHR23220:SF122">
    <property type="entry name" value="INTEGRIN ALPHA-PS1"/>
    <property type="match status" value="1"/>
</dbReference>
<keyword evidence="4" id="KW-1185">Reference proteome</keyword>
<dbReference type="AlphaFoldDB" id="A0A7J7JCC1"/>
<dbReference type="Proteomes" id="UP000593567">
    <property type="component" value="Unassembled WGS sequence"/>
</dbReference>
<organism evidence="3 4">
    <name type="scientific">Bugula neritina</name>
    <name type="common">Brown bryozoan</name>
    <name type="synonym">Sertularia neritina</name>
    <dbReference type="NCBI Taxonomy" id="10212"/>
    <lineage>
        <taxon>Eukaryota</taxon>
        <taxon>Metazoa</taxon>
        <taxon>Spiralia</taxon>
        <taxon>Lophotrochozoa</taxon>
        <taxon>Bryozoa</taxon>
        <taxon>Gymnolaemata</taxon>
        <taxon>Cheilostomatida</taxon>
        <taxon>Flustrina</taxon>
        <taxon>Buguloidea</taxon>
        <taxon>Bugulidae</taxon>
        <taxon>Bugula</taxon>
    </lineage>
</organism>
<dbReference type="InterPro" id="IPR028994">
    <property type="entry name" value="Integrin_alpha_N"/>
</dbReference>
<reference evidence="3" key="1">
    <citation type="submission" date="2020-06" db="EMBL/GenBank/DDBJ databases">
        <title>Draft genome of Bugula neritina, a colonial animal packing powerful symbionts and potential medicines.</title>
        <authorList>
            <person name="Rayko M."/>
        </authorList>
    </citation>
    <scope>NUCLEOTIDE SEQUENCE [LARGE SCALE GENOMIC DNA]</scope>
    <source>
        <strain evidence="3">Kwan_BN1</strain>
    </source>
</reference>
<name>A0A7J7JCC1_BUGNE</name>
<dbReference type="InterPro" id="IPR013519">
    <property type="entry name" value="Int_alpha_beta-p"/>
</dbReference>
<dbReference type="OrthoDB" id="5317514at2759"/>
<dbReference type="Gene3D" id="2.130.10.130">
    <property type="entry name" value="Integrin alpha, N-terminal"/>
    <property type="match status" value="1"/>
</dbReference>
<comment type="caution">
    <text evidence="3">The sequence shown here is derived from an EMBL/GenBank/DDBJ whole genome shotgun (WGS) entry which is preliminary data.</text>
</comment>
<dbReference type="GO" id="GO:0005178">
    <property type="term" value="F:integrin binding"/>
    <property type="evidence" value="ECO:0007669"/>
    <property type="project" value="TreeGrafter"/>
</dbReference>
<accession>A0A7J7JCC1</accession>
<evidence type="ECO:0000256" key="1">
    <source>
        <dbReference type="PROSITE-ProRule" id="PRU00803"/>
    </source>
</evidence>
<gene>
    <name evidence="3" type="ORF">EB796_018391</name>
</gene>
<evidence type="ECO:0000313" key="3">
    <source>
        <dbReference type="EMBL" id="KAF6023301.1"/>
    </source>
</evidence>
<dbReference type="EMBL" id="VXIV02002733">
    <property type="protein sequence ID" value="KAF6023301.1"/>
    <property type="molecule type" value="Genomic_DNA"/>
</dbReference>